<evidence type="ECO:0000256" key="2">
    <source>
        <dbReference type="SAM" id="Phobius"/>
    </source>
</evidence>
<accession>A0A239DXF2</accession>
<dbReference type="RefSeq" id="WP_089406941.1">
    <property type="nucleotide sequence ID" value="NZ_FZOU01000001.1"/>
</dbReference>
<dbReference type="SUPFAM" id="SSF81606">
    <property type="entry name" value="PP2C-like"/>
    <property type="match status" value="1"/>
</dbReference>
<dbReference type="InterPro" id="IPR001932">
    <property type="entry name" value="PPM-type_phosphatase-like_dom"/>
</dbReference>
<dbReference type="InterPro" id="IPR029016">
    <property type="entry name" value="GAF-like_dom_sf"/>
</dbReference>
<feature type="domain" description="GAF" evidence="3">
    <location>
        <begin position="464"/>
        <end position="613"/>
    </location>
</feature>
<dbReference type="Proteomes" id="UP000198356">
    <property type="component" value="Unassembled WGS sequence"/>
</dbReference>
<keyword evidence="6" id="KW-1185">Reference proteome</keyword>
<dbReference type="SMART" id="SM00065">
    <property type="entry name" value="GAF"/>
    <property type="match status" value="1"/>
</dbReference>
<gene>
    <name evidence="5" type="ORF">SAMN05421770_101665</name>
</gene>
<evidence type="ECO:0000256" key="1">
    <source>
        <dbReference type="ARBA" id="ARBA00022801"/>
    </source>
</evidence>
<dbReference type="Gene3D" id="3.60.40.10">
    <property type="entry name" value="PPM-type phosphatase domain"/>
    <property type="match status" value="1"/>
</dbReference>
<name>A0A239DXF2_9BACT</name>
<evidence type="ECO:0000313" key="6">
    <source>
        <dbReference type="Proteomes" id="UP000198356"/>
    </source>
</evidence>
<feature type="transmembrane region" description="Helical" evidence="2">
    <location>
        <begin position="9"/>
        <end position="27"/>
    </location>
</feature>
<feature type="transmembrane region" description="Helical" evidence="2">
    <location>
        <begin position="305"/>
        <end position="325"/>
    </location>
</feature>
<protein>
    <submittedName>
        <fullName evidence="5">Sigma-B regulation protein RsbU (Phosphoserine phosphatase)</fullName>
    </submittedName>
</protein>
<feature type="domain" description="PPM-type phosphatase" evidence="4">
    <location>
        <begin position="644"/>
        <end position="865"/>
    </location>
</feature>
<dbReference type="InterPro" id="IPR003018">
    <property type="entry name" value="GAF"/>
</dbReference>
<dbReference type="GO" id="GO:0016791">
    <property type="term" value="F:phosphatase activity"/>
    <property type="evidence" value="ECO:0007669"/>
    <property type="project" value="TreeGrafter"/>
</dbReference>
<keyword evidence="1" id="KW-0378">Hydrolase</keyword>
<dbReference type="Gene3D" id="3.30.450.40">
    <property type="match status" value="1"/>
</dbReference>
<dbReference type="SUPFAM" id="SSF55781">
    <property type="entry name" value="GAF domain-like"/>
    <property type="match status" value="1"/>
</dbReference>
<feature type="transmembrane region" description="Helical" evidence="2">
    <location>
        <begin position="261"/>
        <end position="285"/>
    </location>
</feature>
<feature type="transmembrane region" description="Helical" evidence="2">
    <location>
        <begin position="411"/>
        <end position="429"/>
    </location>
</feature>
<dbReference type="OrthoDB" id="319881at2"/>
<feature type="transmembrane region" description="Helical" evidence="2">
    <location>
        <begin position="139"/>
        <end position="158"/>
    </location>
</feature>
<evidence type="ECO:0000259" key="4">
    <source>
        <dbReference type="SMART" id="SM00331"/>
    </source>
</evidence>
<feature type="transmembrane region" description="Helical" evidence="2">
    <location>
        <begin position="196"/>
        <end position="216"/>
    </location>
</feature>
<evidence type="ECO:0000259" key="3">
    <source>
        <dbReference type="SMART" id="SM00065"/>
    </source>
</evidence>
<organism evidence="5 6">
    <name type="scientific">Granulicella rosea</name>
    <dbReference type="NCBI Taxonomy" id="474952"/>
    <lineage>
        <taxon>Bacteria</taxon>
        <taxon>Pseudomonadati</taxon>
        <taxon>Acidobacteriota</taxon>
        <taxon>Terriglobia</taxon>
        <taxon>Terriglobales</taxon>
        <taxon>Acidobacteriaceae</taxon>
        <taxon>Granulicella</taxon>
    </lineage>
</organism>
<dbReference type="Pfam" id="PF13185">
    <property type="entry name" value="GAF_2"/>
    <property type="match status" value="1"/>
</dbReference>
<feature type="transmembrane region" description="Helical" evidence="2">
    <location>
        <begin position="228"/>
        <end position="249"/>
    </location>
</feature>
<keyword evidence="2" id="KW-0812">Transmembrane</keyword>
<evidence type="ECO:0000313" key="5">
    <source>
        <dbReference type="EMBL" id="SNS36382.1"/>
    </source>
</evidence>
<dbReference type="AlphaFoldDB" id="A0A239DXF2"/>
<keyword evidence="2" id="KW-1133">Transmembrane helix</keyword>
<feature type="transmembrane region" description="Helical" evidence="2">
    <location>
        <begin position="337"/>
        <end position="359"/>
    </location>
</feature>
<reference evidence="5 6" key="1">
    <citation type="submission" date="2017-06" db="EMBL/GenBank/DDBJ databases">
        <authorList>
            <person name="Kim H.J."/>
            <person name="Triplett B.A."/>
        </authorList>
    </citation>
    <scope>NUCLEOTIDE SEQUENCE [LARGE SCALE GENOMIC DNA]</scope>
    <source>
        <strain evidence="5 6">DSM 18704</strain>
    </source>
</reference>
<sequence>MTTSPYATLLRLLLALTMLTGLSFWGGSVRNGFGDRFHPEQFTRTPFGMDPDTHEVYWLQPEARAAGLPEHSRVELLNGVAYTGLEQWNADIADVFPGESVQVGYLRTDGSRHSASIRLVARRAAPPGSHERALLWQRLVLFELLPLFCMFVGYWVVFVKPDEPIAWLLLALLSVPIVLYVRPDRDSGAWLYFREFYYLAFQSFGPALLLPFGIYFPERSRIDRRAPWLKWVVLAPLTACASLGFYQTYARLALGGVPPAWIAFIHWASHIANWLSLLCVLLYLLLVADKVRTASSQDARRRLRVLLTGTAIGLGAPLFVLQLMPALGYSPNHNDLWLRYLTGILFLLLPFTLAYTVVVQRAMDVRFLLRLGTRYALARASIWAVQALLLAILSYRLLVPLATETQIERSELVQIPIFLVLALGLRVLFRRRTQDWLDRRFFREAYDSERVFKELSDDVRRFTEIEPMLQTVSQRVSDTLHVAQIGFFLREGASYRLAGSTSGLAGSLQGAVFEERSSTIRNLMRAQGPVRLFREDADAWYFLAEPDERHVLDELGVELLLPIAGRNGLIGIMTLGGKQSEAAYTRSDIRMLQVLATQTGMAIEVSQLAHSLASAAAQRERMNREMEIAREVQERLFPQTLPQVSWGSIAGACRPAQEVGGDYYDVFALPHGRLGIAIGDVSGKGISAALLMASLRASLRSLMLDDPRNLARMMGKINDLVYEASAASKYASLFFCVLDPAEGSLRCVNAGHNPPVVLRRDATGAWRESRIEADGPVVGLLPIARYTEQSIQLAPGDLLLLYTDGISEAMTAEDVEWGEDGMIAAAAHTFDGTAKAAVDSILNAADRFTAGAPQHDDMTVLALKMNAAA</sequence>
<dbReference type="PANTHER" id="PTHR43156">
    <property type="entry name" value="STAGE II SPORULATION PROTEIN E-RELATED"/>
    <property type="match status" value="1"/>
</dbReference>
<dbReference type="PANTHER" id="PTHR43156:SF2">
    <property type="entry name" value="STAGE II SPORULATION PROTEIN E"/>
    <property type="match status" value="1"/>
</dbReference>
<feature type="transmembrane region" description="Helical" evidence="2">
    <location>
        <begin position="380"/>
        <end position="399"/>
    </location>
</feature>
<dbReference type="SMART" id="SM00331">
    <property type="entry name" value="PP2C_SIG"/>
    <property type="match status" value="1"/>
</dbReference>
<dbReference type="InterPro" id="IPR036457">
    <property type="entry name" value="PPM-type-like_dom_sf"/>
</dbReference>
<proteinExistence type="predicted"/>
<dbReference type="Pfam" id="PF07228">
    <property type="entry name" value="SpoIIE"/>
    <property type="match status" value="1"/>
</dbReference>
<dbReference type="InterPro" id="IPR052016">
    <property type="entry name" value="Bact_Sigma-Reg"/>
</dbReference>
<dbReference type="EMBL" id="FZOU01000001">
    <property type="protein sequence ID" value="SNS36382.1"/>
    <property type="molecule type" value="Genomic_DNA"/>
</dbReference>
<feature type="transmembrane region" description="Helical" evidence="2">
    <location>
        <begin position="165"/>
        <end position="181"/>
    </location>
</feature>
<keyword evidence="2" id="KW-0472">Membrane</keyword>